<name>A0A560L4I3_9BRAD</name>
<evidence type="ECO:0000313" key="2">
    <source>
        <dbReference type="EMBL" id="TWB90451.1"/>
    </source>
</evidence>
<organism evidence="2 3">
    <name type="scientific">Bradyrhizobium macuxiense</name>
    <dbReference type="NCBI Taxonomy" id="1755647"/>
    <lineage>
        <taxon>Bacteria</taxon>
        <taxon>Pseudomonadati</taxon>
        <taxon>Pseudomonadota</taxon>
        <taxon>Alphaproteobacteria</taxon>
        <taxon>Hyphomicrobiales</taxon>
        <taxon>Nitrobacteraceae</taxon>
        <taxon>Bradyrhizobium</taxon>
    </lineage>
</organism>
<proteinExistence type="predicted"/>
<protein>
    <submittedName>
        <fullName evidence="2">YjzC-like protein</fullName>
    </submittedName>
</protein>
<dbReference type="Pfam" id="PF14168">
    <property type="entry name" value="YjzC"/>
    <property type="match status" value="1"/>
</dbReference>
<accession>A0A560L4I3</accession>
<dbReference type="InterPro" id="IPR025549">
    <property type="entry name" value="YjzC"/>
</dbReference>
<feature type="region of interest" description="Disordered" evidence="1">
    <location>
        <begin position="1"/>
        <end position="61"/>
    </location>
</feature>
<dbReference type="RefSeq" id="WP_146991219.1">
    <property type="nucleotide sequence ID" value="NZ_VITY01000014.1"/>
</dbReference>
<dbReference type="EMBL" id="VITY01000014">
    <property type="protein sequence ID" value="TWB90451.1"/>
    <property type="molecule type" value="Genomic_DNA"/>
</dbReference>
<feature type="compositionally biased region" description="Basic and acidic residues" evidence="1">
    <location>
        <begin position="1"/>
        <end position="12"/>
    </location>
</feature>
<evidence type="ECO:0000313" key="3">
    <source>
        <dbReference type="Proteomes" id="UP000321304"/>
    </source>
</evidence>
<sequence>MAKTFKPGEEAPRSGQYEQVGPRGGRTGEERTVTRGEPLPPTPAPGMGYVLVDPTKHRSGR</sequence>
<dbReference type="AlphaFoldDB" id="A0A560L4I3"/>
<keyword evidence="3" id="KW-1185">Reference proteome</keyword>
<gene>
    <name evidence="2" type="ORF">FBZ93_1143</name>
</gene>
<evidence type="ECO:0000256" key="1">
    <source>
        <dbReference type="SAM" id="MobiDB-lite"/>
    </source>
</evidence>
<comment type="caution">
    <text evidence="2">The sequence shown here is derived from an EMBL/GenBank/DDBJ whole genome shotgun (WGS) entry which is preliminary data.</text>
</comment>
<reference evidence="2 3" key="1">
    <citation type="submission" date="2019-06" db="EMBL/GenBank/DDBJ databases">
        <title>Genomic Encyclopedia of Type Strains, Phase IV (KMG-V): Genome sequencing to study the core and pangenomes of soil and plant-associated prokaryotes.</title>
        <authorList>
            <person name="Whitman W."/>
        </authorList>
    </citation>
    <scope>NUCLEOTIDE SEQUENCE [LARGE SCALE GENOMIC DNA]</scope>
    <source>
        <strain evidence="2 3">BR 10355</strain>
    </source>
</reference>
<dbReference type="Proteomes" id="UP000321304">
    <property type="component" value="Unassembled WGS sequence"/>
</dbReference>